<comment type="caution">
    <text evidence="1">The sequence shown here is derived from an EMBL/GenBank/DDBJ whole genome shotgun (WGS) entry which is preliminary data.</text>
</comment>
<dbReference type="PANTHER" id="PTHR46409:SF1">
    <property type="entry name" value="HTH PSQ-TYPE DOMAIN-CONTAINING PROTEIN"/>
    <property type="match status" value="1"/>
</dbReference>
<name>A0A4Y2R7Z0_ARAVE</name>
<dbReference type="Proteomes" id="UP000499080">
    <property type="component" value="Unassembled WGS sequence"/>
</dbReference>
<dbReference type="PANTHER" id="PTHR46409">
    <property type="entry name" value="HTH PSQ-TYPE DOMAIN-CONTAINING PROTEIN"/>
    <property type="match status" value="1"/>
</dbReference>
<reference evidence="1 2" key="1">
    <citation type="journal article" date="2019" name="Sci. Rep.">
        <title>Orb-weaving spider Araneus ventricosus genome elucidates the spidroin gene catalogue.</title>
        <authorList>
            <person name="Kono N."/>
            <person name="Nakamura H."/>
            <person name="Ohtoshi R."/>
            <person name="Moran D.A.P."/>
            <person name="Shinohara A."/>
            <person name="Yoshida Y."/>
            <person name="Fujiwara M."/>
            <person name="Mori M."/>
            <person name="Tomita M."/>
            <person name="Arakawa K."/>
        </authorList>
    </citation>
    <scope>NUCLEOTIDE SEQUENCE [LARGE SCALE GENOMIC DNA]</scope>
</reference>
<sequence>MSLQNLSVIGCDGTNVNNGWKGGVIRLLEAYIGRPLQWNICMLHTNELPLRHLILEMDGCTKGPYSYCGPIGLLLKDCEKTPVVKFDQIDCTLQPLDLKDIKKLSTVQQYLYRICLAIKDGRCSSSVTGNSPGKLNHTRCLTPSNRLLRLYVGTPSPSQNLIILVKKHVRKLAVRRIFGARDKKTKNSCGLRFFKTPKLNFEAADYIDLIAWPNCVVTETPLTMHIKDKNLKEMCKEEQFTAPTFEEFPSHTQSFERCVKLISEAAMKVCGETARDGYIRATLQARKYLPTFDNMGEYYSNT</sequence>
<dbReference type="EMBL" id="BGPR01016084">
    <property type="protein sequence ID" value="GBN71781.1"/>
    <property type="molecule type" value="Genomic_DNA"/>
</dbReference>
<keyword evidence="2" id="KW-1185">Reference proteome</keyword>
<gene>
    <name evidence="1" type="ORF">AVEN_147052_1</name>
</gene>
<accession>A0A4Y2R7Z0</accession>
<evidence type="ECO:0000313" key="2">
    <source>
        <dbReference type="Proteomes" id="UP000499080"/>
    </source>
</evidence>
<organism evidence="1 2">
    <name type="scientific">Araneus ventricosus</name>
    <name type="common">Orbweaver spider</name>
    <name type="synonym">Epeira ventricosa</name>
    <dbReference type="NCBI Taxonomy" id="182803"/>
    <lineage>
        <taxon>Eukaryota</taxon>
        <taxon>Metazoa</taxon>
        <taxon>Ecdysozoa</taxon>
        <taxon>Arthropoda</taxon>
        <taxon>Chelicerata</taxon>
        <taxon>Arachnida</taxon>
        <taxon>Araneae</taxon>
        <taxon>Araneomorphae</taxon>
        <taxon>Entelegynae</taxon>
        <taxon>Araneoidea</taxon>
        <taxon>Araneidae</taxon>
        <taxon>Araneus</taxon>
    </lineage>
</organism>
<dbReference type="AlphaFoldDB" id="A0A4Y2R7Z0"/>
<proteinExistence type="predicted"/>
<protein>
    <submittedName>
        <fullName evidence="1">Uncharacterized protein</fullName>
    </submittedName>
</protein>
<evidence type="ECO:0000313" key="1">
    <source>
        <dbReference type="EMBL" id="GBN71781.1"/>
    </source>
</evidence>